<evidence type="ECO:0000256" key="4">
    <source>
        <dbReference type="ARBA" id="ARBA00022490"/>
    </source>
</evidence>
<dbReference type="GO" id="GO:0005856">
    <property type="term" value="C:cytoskeleton"/>
    <property type="evidence" value="ECO:0007669"/>
    <property type="project" value="UniProtKB-SubCell"/>
</dbReference>
<comment type="subcellular location">
    <subcellularLocation>
        <location evidence="1">Cytoplasm</location>
        <location evidence="1">Cytoskeleton</location>
    </subcellularLocation>
</comment>
<dbReference type="EMBL" id="SEYY01018537">
    <property type="protein sequence ID" value="KAB7499245.1"/>
    <property type="molecule type" value="Genomic_DNA"/>
</dbReference>
<evidence type="ECO:0000313" key="6">
    <source>
        <dbReference type="EMBL" id="KAB7499245.1"/>
    </source>
</evidence>
<protein>
    <recommendedName>
        <fullName evidence="3">KIF-binding protein</fullName>
    </recommendedName>
</protein>
<evidence type="ECO:0000256" key="2">
    <source>
        <dbReference type="ARBA" id="ARBA00010305"/>
    </source>
</evidence>
<keyword evidence="4" id="KW-0963">Cytoplasm</keyword>
<dbReference type="Proteomes" id="UP000326759">
    <property type="component" value="Unassembled WGS sequence"/>
</dbReference>
<proteinExistence type="inferred from homology"/>
<comment type="similarity">
    <text evidence="2">Belongs to the KIF-binding protein family.</text>
</comment>
<comment type="caution">
    <text evidence="6">The sequence shown here is derived from an EMBL/GenBank/DDBJ whole genome shotgun (WGS) entry which is preliminary data.</text>
</comment>
<organism evidence="6 7">
    <name type="scientific">Armadillidium nasatum</name>
    <dbReference type="NCBI Taxonomy" id="96803"/>
    <lineage>
        <taxon>Eukaryota</taxon>
        <taxon>Metazoa</taxon>
        <taxon>Ecdysozoa</taxon>
        <taxon>Arthropoda</taxon>
        <taxon>Crustacea</taxon>
        <taxon>Multicrustacea</taxon>
        <taxon>Malacostraca</taxon>
        <taxon>Eumalacostraca</taxon>
        <taxon>Peracarida</taxon>
        <taxon>Isopoda</taxon>
        <taxon>Oniscidea</taxon>
        <taxon>Crinocheta</taxon>
        <taxon>Armadillidiidae</taxon>
        <taxon>Armadillidium</taxon>
    </lineage>
</organism>
<dbReference type="AlphaFoldDB" id="A0A5N5SZ83"/>
<evidence type="ECO:0000256" key="1">
    <source>
        <dbReference type="ARBA" id="ARBA00004245"/>
    </source>
</evidence>
<evidence type="ECO:0000313" key="7">
    <source>
        <dbReference type="Proteomes" id="UP000326759"/>
    </source>
</evidence>
<dbReference type="InterPro" id="IPR022083">
    <property type="entry name" value="KBP"/>
</dbReference>
<dbReference type="Pfam" id="PF12309">
    <property type="entry name" value="KBP_C"/>
    <property type="match status" value="1"/>
</dbReference>
<name>A0A5N5SZ83_9CRUS</name>
<keyword evidence="5" id="KW-0206">Cytoskeleton</keyword>
<dbReference type="PANTHER" id="PTHR46321">
    <property type="entry name" value="KIF1-BINDING PROTEIN"/>
    <property type="match status" value="1"/>
</dbReference>
<sequence length="69" mass="8226">MGRLWSKKISMAQEEKLEDIKNTLENYKFLVDYCDRNADCAPLMSLELPVCREMVDLLPYKMQRIRNQV</sequence>
<gene>
    <name evidence="6" type="primary">KIF1BP</name>
    <name evidence="6" type="ORF">Anas_05695</name>
</gene>
<keyword evidence="7" id="KW-1185">Reference proteome</keyword>
<reference evidence="6 7" key="1">
    <citation type="journal article" date="2019" name="PLoS Biol.">
        <title>Sex chromosomes control vertical transmission of feminizing Wolbachia symbionts in an isopod.</title>
        <authorList>
            <person name="Becking T."/>
            <person name="Chebbi M.A."/>
            <person name="Giraud I."/>
            <person name="Moumen B."/>
            <person name="Laverre T."/>
            <person name="Caubet Y."/>
            <person name="Peccoud J."/>
            <person name="Gilbert C."/>
            <person name="Cordaux R."/>
        </authorList>
    </citation>
    <scope>NUCLEOTIDE SEQUENCE [LARGE SCALE GENOMIC DNA]</scope>
    <source>
        <strain evidence="6">ANa2</strain>
        <tissue evidence="6">Whole body excluding digestive tract and cuticle</tissue>
    </source>
</reference>
<dbReference type="OrthoDB" id="409897at2759"/>
<dbReference type="PANTHER" id="PTHR46321:SF1">
    <property type="entry name" value="KIF-BINDING PROTEIN"/>
    <property type="match status" value="1"/>
</dbReference>
<evidence type="ECO:0000256" key="3">
    <source>
        <dbReference type="ARBA" id="ARBA00016840"/>
    </source>
</evidence>
<accession>A0A5N5SZ83</accession>
<evidence type="ECO:0000256" key="5">
    <source>
        <dbReference type="ARBA" id="ARBA00023212"/>
    </source>
</evidence>